<feature type="signal peptide" evidence="1">
    <location>
        <begin position="1"/>
        <end position="24"/>
    </location>
</feature>
<proteinExistence type="predicted"/>
<sequence length="66" mass="6785">MKLKKLIALGVMVVTLVTPVSALAVTTNTVAEPLTQIDSIFGKSKEGNGTAFFADGSAAAPCGLRY</sequence>
<comment type="caution">
    <text evidence="2">The sequence shown here is derived from an EMBL/GenBank/DDBJ whole genome shotgun (WGS) entry which is preliminary data.</text>
</comment>
<protein>
    <submittedName>
        <fullName evidence="2">Uncharacterized protein</fullName>
    </submittedName>
</protein>
<dbReference type="EMBL" id="JACSRA010000018">
    <property type="protein sequence ID" value="MBD7912048.1"/>
    <property type="molecule type" value="Genomic_DNA"/>
</dbReference>
<feature type="chain" id="PRO_5047170361" evidence="1">
    <location>
        <begin position="25"/>
        <end position="66"/>
    </location>
</feature>
<evidence type="ECO:0000256" key="1">
    <source>
        <dbReference type="SAM" id="SignalP"/>
    </source>
</evidence>
<reference evidence="2 3" key="1">
    <citation type="submission" date="2020-08" db="EMBL/GenBank/DDBJ databases">
        <title>A Genomic Blueprint of the Chicken Gut Microbiome.</title>
        <authorList>
            <person name="Gilroy R."/>
            <person name="Ravi A."/>
            <person name="Getino M."/>
            <person name="Pursley I."/>
            <person name="Horton D.L."/>
            <person name="Alikhan N.-F."/>
            <person name="Baker D."/>
            <person name="Gharbi K."/>
            <person name="Hall N."/>
            <person name="Watson M."/>
            <person name="Adriaenssens E.M."/>
            <person name="Foster-Nyarko E."/>
            <person name="Jarju S."/>
            <person name="Secka A."/>
            <person name="Antonio M."/>
            <person name="Oren A."/>
            <person name="Chaudhuri R."/>
            <person name="La Ragione R.M."/>
            <person name="Hildebrand F."/>
            <person name="Pallen M.J."/>
        </authorList>
    </citation>
    <scope>NUCLEOTIDE SEQUENCE [LARGE SCALE GENOMIC DNA]</scope>
    <source>
        <strain evidence="2 3">Sa3CVN1</strain>
    </source>
</reference>
<gene>
    <name evidence="2" type="ORF">H9661_11830</name>
</gene>
<keyword evidence="3" id="KW-1185">Reference proteome</keyword>
<evidence type="ECO:0000313" key="2">
    <source>
        <dbReference type="EMBL" id="MBD7912048.1"/>
    </source>
</evidence>
<dbReference type="RefSeq" id="WP_191768938.1">
    <property type="nucleotide sequence ID" value="NZ_JACSRA010000018.1"/>
</dbReference>
<keyword evidence="1" id="KW-0732">Signal</keyword>
<accession>A0ABR8PV55</accession>
<evidence type="ECO:0000313" key="3">
    <source>
        <dbReference type="Proteomes" id="UP000627781"/>
    </source>
</evidence>
<name>A0ABR8PV55_9CLOT</name>
<dbReference type="Proteomes" id="UP000627781">
    <property type="component" value="Unassembled WGS sequence"/>
</dbReference>
<organism evidence="2 3">
    <name type="scientific">Clostridium cibarium</name>
    <dbReference type="NCBI Taxonomy" id="2762247"/>
    <lineage>
        <taxon>Bacteria</taxon>
        <taxon>Bacillati</taxon>
        <taxon>Bacillota</taxon>
        <taxon>Clostridia</taxon>
        <taxon>Eubacteriales</taxon>
        <taxon>Clostridiaceae</taxon>
        <taxon>Clostridium</taxon>
    </lineage>
</organism>